<dbReference type="SUPFAM" id="SSF56801">
    <property type="entry name" value="Acetyl-CoA synthetase-like"/>
    <property type="match status" value="1"/>
</dbReference>
<dbReference type="EMBL" id="SOCP01000007">
    <property type="protein sequence ID" value="TDV49710.1"/>
    <property type="molecule type" value="Genomic_DNA"/>
</dbReference>
<protein>
    <submittedName>
        <fullName evidence="4">Acyl carrier protein</fullName>
    </submittedName>
</protein>
<evidence type="ECO:0000256" key="1">
    <source>
        <dbReference type="ARBA" id="ARBA00022450"/>
    </source>
</evidence>
<dbReference type="Gene3D" id="3.30.300.30">
    <property type="match status" value="1"/>
</dbReference>
<dbReference type="GO" id="GO:0043041">
    <property type="term" value="P:amino acid activation for nonribosomal peptide biosynthetic process"/>
    <property type="evidence" value="ECO:0007669"/>
    <property type="project" value="TreeGrafter"/>
</dbReference>
<dbReference type="RefSeq" id="WP_133904418.1">
    <property type="nucleotide sequence ID" value="NZ_SOCP01000007.1"/>
</dbReference>
<evidence type="ECO:0000259" key="3">
    <source>
        <dbReference type="PROSITE" id="PS50075"/>
    </source>
</evidence>
<dbReference type="PROSITE" id="PS00012">
    <property type="entry name" value="PHOSPHOPANTETHEINE"/>
    <property type="match status" value="1"/>
</dbReference>
<keyword evidence="1" id="KW-0596">Phosphopantetheine</keyword>
<dbReference type="InterPro" id="IPR045851">
    <property type="entry name" value="AMP-bd_C_sf"/>
</dbReference>
<organism evidence="4 5">
    <name type="scientific">Actinophytocola oryzae</name>
    <dbReference type="NCBI Taxonomy" id="502181"/>
    <lineage>
        <taxon>Bacteria</taxon>
        <taxon>Bacillati</taxon>
        <taxon>Actinomycetota</taxon>
        <taxon>Actinomycetes</taxon>
        <taxon>Pseudonocardiales</taxon>
        <taxon>Pseudonocardiaceae</taxon>
    </lineage>
</organism>
<dbReference type="Pfam" id="PF00550">
    <property type="entry name" value="PP-binding"/>
    <property type="match status" value="1"/>
</dbReference>
<keyword evidence="5" id="KW-1185">Reference proteome</keyword>
<evidence type="ECO:0000256" key="2">
    <source>
        <dbReference type="ARBA" id="ARBA00022553"/>
    </source>
</evidence>
<dbReference type="InterPro" id="IPR020806">
    <property type="entry name" value="PKS_PP-bd"/>
</dbReference>
<dbReference type="InterPro" id="IPR036736">
    <property type="entry name" value="ACP-like_sf"/>
</dbReference>
<dbReference type="GO" id="GO:0031177">
    <property type="term" value="F:phosphopantetheine binding"/>
    <property type="evidence" value="ECO:0007669"/>
    <property type="project" value="InterPro"/>
</dbReference>
<dbReference type="SMART" id="SM00823">
    <property type="entry name" value="PKS_PP"/>
    <property type="match status" value="1"/>
</dbReference>
<dbReference type="GO" id="GO:0044550">
    <property type="term" value="P:secondary metabolite biosynthetic process"/>
    <property type="evidence" value="ECO:0007669"/>
    <property type="project" value="TreeGrafter"/>
</dbReference>
<sequence length="171" mass="18493">MVTPTEISRVLLAHPGVRRAETATLRHDGKDITIAAVELTDYLGGPVLRDYVRQQLGEDSGLTGVLTVESIPMKDGSVDVAQLASAVDDGRCVLFESPRDDVERKLVTIWSEQMRLDAGSVGANDDFLELGGDSLSALGVIAAIESEFDRSLDVFEFMSASSVRRVADILR</sequence>
<dbReference type="InterPro" id="IPR006162">
    <property type="entry name" value="Ppantetheine_attach_site"/>
</dbReference>
<comment type="caution">
    <text evidence="4">The sequence shown here is derived from an EMBL/GenBank/DDBJ whole genome shotgun (WGS) entry which is preliminary data.</text>
</comment>
<reference evidence="4 5" key="1">
    <citation type="submission" date="2019-03" db="EMBL/GenBank/DDBJ databases">
        <title>Genomic Encyclopedia of Archaeal and Bacterial Type Strains, Phase II (KMG-II): from individual species to whole genera.</title>
        <authorList>
            <person name="Goeker M."/>
        </authorList>
    </citation>
    <scope>NUCLEOTIDE SEQUENCE [LARGE SCALE GENOMIC DNA]</scope>
    <source>
        <strain evidence="4 5">DSM 45499</strain>
    </source>
</reference>
<dbReference type="SUPFAM" id="SSF47336">
    <property type="entry name" value="ACP-like"/>
    <property type="match status" value="1"/>
</dbReference>
<dbReference type="OrthoDB" id="518159at2"/>
<dbReference type="Gene3D" id="1.10.1200.10">
    <property type="entry name" value="ACP-like"/>
    <property type="match status" value="1"/>
</dbReference>
<dbReference type="Proteomes" id="UP000294927">
    <property type="component" value="Unassembled WGS sequence"/>
</dbReference>
<dbReference type="PANTHER" id="PTHR45527">
    <property type="entry name" value="NONRIBOSOMAL PEPTIDE SYNTHETASE"/>
    <property type="match status" value="1"/>
</dbReference>
<feature type="domain" description="Carrier" evidence="3">
    <location>
        <begin position="97"/>
        <end position="171"/>
    </location>
</feature>
<dbReference type="AlphaFoldDB" id="A0A4R7VJT4"/>
<gene>
    <name evidence="4" type="ORF">CLV71_10749</name>
</gene>
<evidence type="ECO:0000313" key="4">
    <source>
        <dbReference type="EMBL" id="TDV49710.1"/>
    </source>
</evidence>
<name>A0A4R7VJT4_9PSEU</name>
<dbReference type="PROSITE" id="PS50075">
    <property type="entry name" value="CARRIER"/>
    <property type="match status" value="1"/>
</dbReference>
<accession>A0A4R7VJT4</accession>
<dbReference type="GO" id="GO:0005737">
    <property type="term" value="C:cytoplasm"/>
    <property type="evidence" value="ECO:0007669"/>
    <property type="project" value="TreeGrafter"/>
</dbReference>
<dbReference type="InterPro" id="IPR009081">
    <property type="entry name" value="PP-bd_ACP"/>
</dbReference>
<proteinExistence type="predicted"/>
<evidence type="ECO:0000313" key="5">
    <source>
        <dbReference type="Proteomes" id="UP000294927"/>
    </source>
</evidence>
<keyword evidence="2" id="KW-0597">Phosphoprotein</keyword>
<dbReference type="PANTHER" id="PTHR45527:SF1">
    <property type="entry name" value="FATTY ACID SYNTHASE"/>
    <property type="match status" value="1"/>
</dbReference>